<keyword evidence="5 9" id="KW-0659">Purine metabolism</keyword>
<feature type="domain" description="Amidohydrolase-related" evidence="10">
    <location>
        <begin position="55"/>
        <end position="416"/>
    </location>
</feature>
<dbReference type="GO" id="GO:0008270">
    <property type="term" value="F:zinc ion binding"/>
    <property type="evidence" value="ECO:0007669"/>
    <property type="project" value="InterPro"/>
</dbReference>
<organism evidence="11 12">
    <name type="scientific">Paenibacillus soyae</name>
    <dbReference type="NCBI Taxonomy" id="2969249"/>
    <lineage>
        <taxon>Bacteria</taxon>
        <taxon>Bacillati</taxon>
        <taxon>Bacillota</taxon>
        <taxon>Bacilli</taxon>
        <taxon>Bacillales</taxon>
        <taxon>Paenibacillaceae</taxon>
        <taxon>Paenibacillus</taxon>
    </lineage>
</organism>
<feature type="binding site" description="via carbamate group" evidence="9">
    <location>
        <position position="151"/>
    </location>
    <ligand>
        <name>Zn(2+)</name>
        <dbReference type="ChEBI" id="CHEBI:29105"/>
        <label>1</label>
    </ligand>
</feature>
<dbReference type="PROSITE" id="PS01137">
    <property type="entry name" value="TATD_1"/>
    <property type="match status" value="1"/>
</dbReference>
<keyword evidence="12" id="KW-1185">Reference proteome</keyword>
<comment type="catalytic activity">
    <reaction evidence="9">
        <text>(S)-allantoin + H2O = allantoate + H(+)</text>
        <dbReference type="Rhea" id="RHEA:17029"/>
        <dbReference type="ChEBI" id="CHEBI:15377"/>
        <dbReference type="ChEBI" id="CHEBI:15378"/>
        <dbReference type="ChEBI" id="CHEBI:15678"/>
        <dbReference type="ChEBI" id="CHEBI:17536"/>
        <dbReference type="EC" id="3.5.2.5"/>
    </reaction>
</comment>
<feature type="binding site" evidence="9">
    <location>
        <position position="66"/>
    </location>
    <ligand>
        <name>Zn(2+)</name>
        <dbReference type="ChEBI" id="CHEBI:29105"/>
        <label>1</label>
    </ligand>
</feature>
<comment type="subunit">
    <text evidence="4 9">Homotetramer.</text>
</comment>
<dbReference type="EMBL" id="JANIPJ010000030">
    <property type="protein sequence ID" value="MCR2807614.1"/>
    <property type="molecule type" value="Genomic_DNA"/>
</dbReference>
<dbReference type="Gene3D" id="3.20.20.140">
    <property type="entry name" value="Metal-dependent hydrolases"/>
    <property type="match status" value="1"/>
</dbReference>
<sequence length="457" mass="49229">MNPNEEFDIVIRGGTVVLRDVVGVMDIGIQDGRIVQIGDLTDVPDSIEFDASGLTVMAGMIDAHVHLNEPGLGDWEGFRTGTAALAAGGVTTYIDMPLNGLPPTVTVAAMEQKLAAARGSSYVDFALWGGLVPGKLEHLSPLREAGVAGYKAFMSTAGGPGEDAFREVDDYTLLEGMKRIAAEGKVLALHAESEPIISKLSEEMRKAGRSSAADYTASRPIIAELEAVNRALFYAEQTGCSLHFVHISSEAAVMAIESAKRRGLDVTLETCPHYLKLTDESLAAKGAAAKCAPPLRGAEEQEKLWRAVSEGYVDMIASDHSPCPEEMKAADNMFEAWGGIAGAQSSMELMIGEGHVKRGIPLTQLTRMLSREPARRFGLSDRKGEIRIGADADLALLDLNASYVLEREGLYQKHKHSPYIGETMLCAVMATVSRGRVVYNRHTGIEGEPEGNWLRCK</sequence>
<feature type="binding site" evidence="9">
    <location>
        <position position="64"/>
    </location>
    <ligand>
        <name>Zn(2+)</name>
        <dbReference type="ChEBI" id="CHEBI:29105"/>
        <label>1</label>
    </ligand>
</feature>
<dbReference type="HAMAP" id="MF_01645">
    <property type="entry name" value="Hydantoinase"/>
    <property type="match status" value="1"/>
</dbReference>
<comment type="similarity">
    <text evidence="9">Belongs to the metallo-dependent hydrolases superfamily. Allantoinase family.</text>
</comment>
<dbReference type="GO" id="GO:0005737">
    <property type="term" value="C:cytoplasm"/>
    <property type="evidence" value="ECO:0007669"/>
    <property type="project" value="TreeGrafter"/>
</dbReference>
<proteinExistence type="inferred from homology"/>
<dbReference type="InterPro" id="IPR050138">
    <property type="entry name" value="DHOase/Allantoinase_Hydrolase"/>
</dbReference>
<comment type="cofactor">
    <cofactor evidence="9">
        <name>Zn(2+)</name>
        <dbReference type="ChEBI" id="CHEBI:29105"/>
    </cofactor>
    <text evidence="9">Binds 2 Zn(2+) ions per subunit.</text>
</comment>
<dbReference type="InterPro" id="IPR047604">
    <property type="entry name" value="Allantoinase_bact"/>
</dbReference>
<feature type="binding site" description="via carbamate group" evidence="9">
    <location>
        <position position="151"/>
    </location>
    <ligand>
        <name>Zn(2+)</name>
        <dbReference type="ChEBI" id="CHEBI:29105"/>
        <label>2</label>
    </ligand>
</feature>
<dbReference type="GO" id="GO:0050897">
    <property type="term" value="F:cobalt ion binding"/>
    <property type="evidence" value="ECO:0007669"/>
    <property type="project" value="InterPro"/>
</dbReference>
<gene>
    <name evidence="9" type="primary">allB</name>
    <name evidence="11" type="ORF">NQZ67_27365</name>
</gene>
<comment type="function">
    <text evidence="1">Catalyzes the reversible cyclization of carbamoyl aspartate to dihydroorotate.</text>
</comment>
<comment type="PTM">
    <text evidence="9">Carboxylation allows a single lysine to coordinate two zinc ions.</text>
</comment>
<feature type="modified residue" description="N6-carboxylysine" evidence="9">
    <location>
        <position position="151"/>
    </location>
</feature>
<evidence type="ECO:0000256" key="9">
    <source>
        <dbReference type="HAMAP-Rule" id="MF_01645"/>
    </source>
</evidence>
<evidence type="ECO:0000256" key="6">
    <source>
        <dbReference type="ARBA" id="ARBA00022723"/>
    </source>
</evidence>
<accession>A0A9X2MWI2</accession>
<dbReference type="InterPro" id="IPR002195">
    <property type="entry name" value="Dihydroorotase_CS"/>
</dbReference>
<dbReference type="InterPro" id="IPR011059">
    <property type="entry name" value="Metal-dep_hydrolase_composite"/>
</dbReference>
<name>A0A9X2MWI2_9BACL</name>
<dbReference type="InterPro" id="IPR006680">
    <property type="entry name" value="Amidohydro-rel"/>
</dbReference>
<dbReference type="PROSITE" id="PS00482">
    <property type="entry name" value="DIHYDROOROTASE_1"/>
    <property type="match status" value="1"/>
</dbReference>
<dbReference type="GO" id="GO:0000256">
    <property type="term" value="P:allantoin catabolic process"/>
    <property type="evidence" value="ECO:0007669"/>
    <property type="project" value="UniProtKB-UniRule"/>
</dbReference>
<keyword evidence="6 9" id="KW-0479">Metal-binding</keyword>
<dbReference type="AlphaFoldDB" id="A0A9X2MWI2"/>
<evidence type="ECO:0000259" key="10">
    <source>
        <dbReference type="Pfam" id="PF01979"/>
    </source>
</evidence>
<comment type="caution">
    <text evidence="11">The sequence shown here is derived from an EMBL/GenBank/DDBJ whole genome shotgun (WGS) entry which is preliminary data.</text>
</comment>
<feature type="binding site" evidence="9">
    <location>
        <position position="319"/>
    </location>
    <ligand>
        <name>Zn(2+)</name>
        <dbReference type="ChEBI" id="CHEBI:29105"/>
        <label>1</label>
    </ligand>
</feature>
<comment type="pathway">
    <text evidence="9">Nitrogen metabolism; (S)-allantoin degradation; allantoate from (S)-allantoin: step 1/1.</text>
</comment>
<keyword evidence="7 9" id="KW-0378">Hydrolase</keyword>
<dbReference type="NCBIfam" id="NF004839">
    <property type="entry name" value="PRK06189.1"/>
    <property type="match status" value="1"/>
</dbReference>
<dbReference type="SUPFAM" id="SSF51556">
    <property type="entry name" value="Metallo-dependent hydrolases"/>
    <property type="match status" value="1"/>
</dbReference>
<comment type="similarity">
    <text evidence="3">Belongs to the metallo-dependent hydrolases superfamily. DHOase family. Class I DHOase subfamily.</text>
</comment>
<dbReference type="InterPro" id="IPR018228">
    <property type="entry name" value="DNase_TatD-rel_CS"/>
</dbReference>
<dbReference type="RefSeq" id="WP_257452233.1">
    <property type="nucleotide sequence ID" value="NZ_JANIPJ010000030.1"/>
</dbReference>
<dbReference type="Pfam" id="PF01979">
    <property type="entry name" value="Amidohydro_1"/>
    <property type="match status" value="1"/>
</dbReference>
<comment type="function">
    <text evidence="9">Catalyzes the conversion of allantoin (5-ureidohydantoin) to allantoic acid by hydrolytic cleavage of the five-member hydantoin ring.</text>
</comment>
<dbReference type="GO" id="GO:0004038">
    <property type="term" value="F:allantoinase activity"/>
    <property type="evidence" value="ECO:0007669"/>
    <property type="project" value="UniProtKB-UniRule"/>
</dbReference>
<evidence type="ECO:0000256" key="5">
    <source>
        <dbReference type="ARBA" id="ARBA00022631"/>
    </source>
</evidence>
<reference evidence="11" key="1">
    <citation type="submission" date="2022-08" db="EMBL/GenBank/DDBJ databases">
        <title>The genomic sequence of strain Paenibacillus sp. SCIV0701.</title>
        <authorList>
            <person name="Zhao H."/>
        </authorList>
    </citation>
    <scope>NUCLEOTIDE SEQUENCE</scope>
    <source>
        <strain evidence="11">SCIV0701</strain>
    </source>
</reference>
<protein>
    <recommendedName>
        <fullName evidence="9">Allantoinase</fullName>
        <ecNumber evidence="9">3.5.2.5</ecNumber>
    </recommendedName>
    <alternativeName>
        <fullName evidence="9">Allantoin-utilizing enzyme</fullName>
    </alternativeName>
</protein>
<evidence type="ECO:0000256" key="8">
    <source>
        <dbReference type="ARBA" id="ARBA00022833"/>
    </source>
</evidence>
<dbReference type="NCBIfam" id="TIGR03178">
    <property type="entry name" value="allantoinase"/>
    <property type="match status" value="1"/>
</dbReference>
<comment type="similarity">
    <text evidence="2">Belongs to the metallo-dependent hydrolases superfamily. Hydantoinase/dihydropyrimidinase family.</text>
</comment>
<evidence type="ECO:0000256" key="4">
    <source>
        <dbReference type="ARBA" id="ARBA00011881"/>
    </source>
</evidence>
<dbReference type="PANTHER" id="PTHR43668">
    <property type="entry name" value="ALLANTOINASE"/>
    <property type="match status" value="1"/>
</dbReference>
<feature type="binding site" evidence="9">
    <location>
        <position position="246"/>
    </location>
    <ligand>
        <name>Zn(2+)</name>
        <dbReference type="ChEBI" id="CHEBI:29105"/>
        <label>2</label>
    </ligand>
</feature>
<dbReference type="EC" id="3.5.2.5" evidence="9"/>
<evidence type="ECO:0000256" key="7">
    <source>
        <dbReference type="ARBA" id="ARBA00022801"/>
    </source>
</evidence>
<dbReference type="SUPFAM" id="SSF51338">
    <property type="entry name" value="Composite domain of metallo-dependent hydrolases"/>
    <property type="match status" value="1"/>
</dbReference>
<evidence type="ECO:0000256" key="2">
    <source>
        <dbReference type="ARBA" id="ARBA00008829"/>
    </source>
</evidence>
<evidence type="ECO:0000256" key="1">
    <source>
        <dbReference type="ARBA" id="ARBA00002368"/>
    </source>
</evidence>
<dbReference type="Gene3D" id="2.30.40.10">
    <property type="entry name" value="Urease, subunit C, domain 1"/>
    <property type="match status" value="1"/>
</dbReference>
<feature type="binding site" evidence="9">
    <location>
        <position position="190"/>
    </location>
    <ligand>
        <name>Zn(2+)</name>
        <dbReference type="ChEBI" id="CHEBI:29105"/>
        <label>2</label>
    </ligand>
</feature>
<dbReference type="Proteomes" id="UP001141950">
    <property type="component" value="Unassembled WGS sequence"/>
</dbReference>
<evidence type="ECO:0000313" key="11">
    <source>
        <dbReference type="EMBL" id="MCR2807614.1"/>
    </source>
</evidence>
<dbReference type="FunFam" id="3.20.20.140:FF:000174">
    <property type="entry name" value="Dihydropyrimidinase-related protein 2"/>
    <property type="match status" value="1"/>
</dbReference>
<keyword evidence="8 9" id="KW-0862">Zinc</keyword>
<dbReference type="GO" id="GO:0006145">
    <property type="term" value="P:purine nucleobase catabolic process"/>
    <property type="evidence" value="ECO:0007669"/>
    <property type="project" value="TreeGrafter"/>
</dbReference>
<evidence type="ECO:0000313" key="12">
    <source>
        <dbReference type="Proteomes" id="UP001141950"/>
    </source>
</evidence>
<evidence type="ECO:0000256" key="3">
    <source>
        <dbReference type="ARBA" id="ARBA00010286"/>
    </source>
</evidence>
<dbReference type="InterPro" id="IPR032466">
    <property type="entry name" value="Metal_Hydrolase"/>
</dbReference>
<dbReference type="InterPro" id="IPR017593">
    <property type="entry name" value="Allantoinase"/>
</dbReference>
<dbReference type="PANTHER" id="PTHR43668:SF4">
    <property type="entry name" value="ALLANTOINASE"/>
    <property type="match status" value="1"/>
</dbReference>